<feature type="region of interest" description="Disordered" evidence="2">
    <location>
        <begin position="193"/>
        <end position="215"/>
    </location>
</feature>
<dbReference type="CDD" id="cd01189">
    <property type="entry name" value="INT_ICEBs1_C_like"/>
    <property type="match status" value="1"/>
</dbReference>
<dbReference type="PROSITE" id="PS51898">
    <property type="entry name" value="TYR_RECOMBINASE"/>
    <property type="match status" value="1"/>
</dbReference>
<feature type="domain" description="Tyr recombinase" evidence="3">
    <location>
        <begin position="1"/>
        <end position="187"/>
    </location>
</feature>
<accession>A0ABV8LJF1</accession>
<evidence type="ECO:0000259" key="3">
    <source>
        <dbReference type="PROSITE" id="PS51898"/>
    </source>
</evidence>
<proteinExistence type="predicted"/>
<keyword evidence="1" id="KW-0233">DNA recombination</keyword>
<dbReference type="Pfam" id="PF00589">
    <property type="entry name" value="Phage_integrase"/>
    <property type="match status" value="1"/>
</dbReference>
<dbReference type="RefSeq" id="WP_253754281.1">
    <property type="nucleotide sequence ID" value="NZ_JAMZDZ010000001.1"/>
</dbReference>
<dbReference type="SUPFAM" id="SSF56349">
    <property type="entry name" value="DNA breaking-rejoining enzymes"/>
    <property type="match status" value="1"/>
</dbReference>
<sequence length="215" mass="23850">MWNVDQLAKFLDGVADDPLYALWHLAALTGLRRGELLGLKWIDVDLESRELTVCRQRIEITGQVLDSLPKTDAGVRTIALDQDTTQALDRHRSSEWSSPDADGCVFCWPDGRPLRPDWLTHRFAELITELKLPPIRLHDLRHGAATLALAAGADIRIVQEMLGHTNYAFTADTYTSVLSTQSRAAADRTAKAVRARRAGPQPFTARSRLSGSPLT</sequence>
<dbReference type="PANTHER" id="PTHR30349:SF91">
    <property type="entry name" value="INTA PROTEIN"/>
    <property type="match status" value="1"/>
</dbReference>
<dbReference type="PANTHER" id="PTHR30349">
    <property type="entry name" value="PHAGE INTEGRASE-RELATED"/>
    <property type="match status" value="1"/>
</dbReference>
<dbReference type="Gene3D" id="1.10.443.10">
    <property type="entry name" value="Intergrase catalytic core"/>
    <property type="match status" value="1"/>
</dbReference>
<comment type="caution">
    <text evidence="4">The sequence shown here is derived from an EMBL/GenBank/DDBJ whole genome shotgun (WGS) entry which is preliminary data.</text>
</comment>
<keyword evidence="5" id="KW-1185">Reference proteome</keyword>
<dbReference type="InterPro" id="IPR002104">
    <property type="entry name" value="Integrase_catalytic"/>
</dbReference>
<dbReference type="InterPro" id="IPR011010">
    <property type="entry name" value="DNA_brk_join_enz"/>
</dbReference>
<protein>
    <submittedName>
        <fullName evidence="4">Site-specific integrase</fullName>
    </submittedName>
</protein>
<name>A0ABV8LJF1_9ACTN</name>
<evidence type="ECO:0000313" key="4">
    <source>
        <dbReference type="EMBL" id="MFC4131087.1"/>
    </source>
</evidence>
<dbReference type="EMBL" id="JBHSAY010000006">
    <property type="protein sequence ID" value="MFC4131087.1"/>
    <property type="molecule type" value="Genomic_DNA"/>
</dbReference>
<organism evidence="4 5">
    <name type="scientific">Hamadaea flava</name>
    <dbReference type="NCBI Taxonomy" id="1742688"/>
    <lineage>
        <taxon>Bacteria</taxon>
        <taxon>Bacillati</taxon>
        <taxon>Actinomycetota</taxon>
        <taxon>Actinomycetes</taxon>
        <taxon>Micromonosporales</taxon>
        <taxon>Micromonosporaceae</taxon>
        <taxon>Hamadaea</taxon>
    </lineage>
</organism>
<evidence type="ECO:0000256" key="2">
    <source>
        <dbReference type="SAM" id="MobiDB-lite"/>
    </source>
</evidence>
<evidence type="ECO:0000256" key="1">
    <source>
        <dbReference type="ARBA" id="ARBA00023172"/>
    </source>
</evidence>
<gene>
    <name evidence="4" type="ORF">ACFOZ4_10785</name>
</gene>
<dbReference type="Proteomes" id="UP001595816">
    <property type="component" value="Unassembled WGS sequence"/>
</dbReference>
<reference evidence="5" key="1">
    <citation type="journal article" date="2019" name="Int. J. Syst. Evol. Microbiol.">
        <title>The Global Catalogue of Microorganisms (GCM) 10K type strain sequencing project: providing services to taxonomists for standard genome sequencing and annotation.</title>
        <authorList>
            <consortium name="The Broad Institute Genomics Platform"/>
            <consortium name="The Broad Institute Genome Sequencing Center for Infectious Disease"/>
            <person name="Wu L."/>
            <person name="Ma J."/>
        </authorList>
    </citation>
    <scope>NUCLEOTIDE SEQUENCE [LARGE SCALE GENOMIC DNA]</scope>
    <source>
        <strain evidence="5">CGMCC 4.7289</strain>
    </source>
</reference>
<evidence type="ECO:0000313" key="5">
    <source>
        <dbReference type="Proteomes" id="UP001595816"/>
    </source>
</evidence>
<dbReference type="InterPro" id="IPR050090">
    <property type="entry name" value="Tyrosine_recombinase_XerCD"/>
</dbReference>
<dbReference type="InterPro" id="IPR013762">
    <property type="entry name" value="Integrase-like_cat_sf"/>
</dbReference>